<evidence type="ECO:0000313" key="1">
    <source>
        <dbReference type="EMBL" id="KAI9896996.1"/>
    </source>
</evidence>
<comment type="caution">
    <text evidence="1">The sequence shown here is derived from an EMBL/GenBank/DDBJ whole genome shotgun (WGS) entry which is preliminary data.</text>
</comment>
<dbReference type="EMBL" id="CM047947">
    <property type="protein sequence ID" value="KAI9896996.1"/>
    <property type="molecule type" value="Genomic_DNA"/>
</dbReference>
<keyword evidence="2" id="KW-1185">Reference proteome</keyword>
<organism evidence="1 2">
    <name type="scientific">Trichothecium roseum</name>
    <dbReference type="NCBI Taxonomy" id="47278"/>
    <lineage>
        <taxon>Eukaryota</taxon>
        <taxon>Fungi</taxon>
        <taxon>Dikarya</taxon>
        <taxon>Ascomycota</taxon>
        <taxon>Pezizomycotina</taxon>
        <taxon>Sordariomycetes</taxon>
        <taxon>Hypocreomycetidae</taxon>
        <taxon>Hypocreales</taxon>
        <taxon>Hypocreales incertae sedis</taxon>
        <taxon>Trichothecium</taxon>
    </lineage>
</organism>
<gene>
    <name evidence="1" type="ORF">N3K66_008018</name>
</gene>
<dbReference type="Proteomes" id="UP001163324">
    <property type="component" value="Chromosome 8"/>
</dbReference>
<sequence>MVKGTPESNTTIANIASVHSAVLLCYADGARTIANAPQPPPAIVDVSWDAHPTTNELPVVFSSLKIYLVAARGLVADIAGSLGKLHEELAESRDDDDDSGDDVGSRLAAGSALVMLRWRRKRLTDLKSTIYAKFYAFRYDRVPAALRVMYADVLVLLTYCKLLAACVEGRADVVGEEKEDEEKDDGDDDEGDVLDYVVEKLDRALITSGQAGTLGGTWIEGTLMLLDEFSQANSDGDGDDDDDDRHPPDAKRRKKESSEEEAENVFSSSSSSSSFFSEEEPYGRPALTPSRECPRHEGWSLDRFEDYMNEPAAAAATTGSAAPRPLVFTDLLRSWPALSDRPWRSVSYLLSRTLGGRRLVPVELGRSYVDAGWSQELMPFGRFLRNHVLLDAPQQQQQEEQQKQKRAYLAQHDLLGQIPCLRRDVAVPDLCWADVPPHPAGGPGRDRPKLGSPSLNAWFGPAGTITPLHTDAYHNLLAQVVGSKYVRLYPPGAAAAMRPRGEEHGVDMSNTSAVDLGVVEGWDEPPEDEDGDGEGYSGVERDREALRGVEYWECVLGPGDTLLIPMGWWHYVRSLSISFSVSFWWN</sequence>
<name>A0ACC0USB6_9HYPO</name>
<reference evidence="1" key="1">
    <citation type="submission" date="2022-10" db="EMBL/GenBank/DDBJ databases">
        <title>Complete Genome of Trichothecium roseum strain YXFP-22015, a Plant Pathogen Isolated from Citrus.</title>
        <authorList>
            <person name="Wang Y."/>
            <person name="Zhu L."/>
        </authorList>
    </citation>
    <scope>NUCLEOTIDE SEQUENCE</scope>
    <source>
        <strain evidence="1">YXFP-22015</strain>
    </source>
</reference>
<accession>A0ACC0USB6</accession>
<proteinExistence type="predicted"/>
<protein>
    <submittedName>
        <fullName evidence="1">Uncharacterized protein</fullName>
    </submittedName>
</protein>
<evidence type="ECO:0000313" key="2">
    <source>
        <dbReference type="Proteomes" id="UP001163324"/>
    </source>
</evidence>